<keyword evidence="3" id="KW-0378">Hydrolase</keyword>
<proteinExistence type="inferred from homology"/>
<dbReference type="Gene3D" id="3.10.129.10">
    <property type="entry name" value="Hotdog Thioesterase"/>
    <property type="match status" value="2"/>
</dbReference>
<evidence type="ECO:0000256" key="7">
    <source>
        <dbReference type="ARBA" id="ARBA00023160"/>
    </source>
</evidence>
<dbReference type="PANTHER" id="PTHR31727:SF6">
    <property type="entry name" value="OLEOYL-ACYL CARRIER PROTEIN THIOESTERASE 1, CHLOROPLASTIC"/>
    <property type="match status" value="1"/>
</dbReference>
<dbReference type="Proteomes" id="UP000824159">
    <property type="component" value="Unassembled WGS sequence"/>
</dbReference>
<reference evidence="10" key="1">
    <citation type="submission" date="2020-10" db="EMBL/GenBank/DDBJ databases">
        <authorList>
            <person name="Gilroy R."/>
        </authorList>
    </citation>
    <scope>NUCLEOTIDE SEQUENCE</scope>
    <source>
        <strain evidence="10">CHK176-22527</strain>
    </source>
</reference>
<accession>A0A9D1KWA0</accession>
<dbReference type="Pfam" id="PF20791">
    <property type="entry name" value="Acyl-ACP_TE_C"/>
    <property type="match status" value="1"/>
</dbReference>
<dbReference type="AlphaFoldDB" id="A0A9D1KWA0"/>
<protein>
    <recommendedName>
        <fullName evidence="12">Acyl-ACP thioesterase</fullName>
    </recommendedName>
</protein>
<evidence type="ECO:0008006" key="12">
    <source>
        <dbReference type="Google" id="ProtNLM"/>
    </source>
</evidence>
<dbReference type="InterPro" id="IPR045023">
    <property type="entry name" value="FATA/B"/>
</dbReference>
<evidence type="ECO:0000313" key="10">
    <source>
        <dbReference type="EMBL" id="HIU00310.1"/>
    </source>
</evidence>
<feature type="domain" description="Acyl-ACP thioesterase N-terminal hotdog" evidence="8">
    <location>
        <begin position="8"/>
        <end position="123"/>
    </location>
</feature>
<evidence type="ECO:0000259" key="9">
    <source>
        <dbReference type="Pfam" id="PF20791"/>
    </source>
</evidence>
<comment type="similarity">
    <text evidence="1">Belongs to the acyl-ACP thioesterase family.</text>
</comment>
<dbReference type="GO" id="GO:0000036">
    <property type="term" value="F:acyl carrier activity"/>
    <property type="evidence" value="ECO:0007669"/>
    <property type="project" value="TreeGrafter"/>
</dbReference>
<keyword evidence="6" id="KW-0443">Lipid metabolism</keyword>
<evidence type="ECO:0000256" key="3">
    <source>
        <dbReference type="ARBA" id="ARBA00022801"/>
    </source>
</evidence>
<evidence type="ECO:0000256" key="1">
    <source>
        <dbReference type="ARBA" id="ARBA00006500"/>
    </source>
</evidence>
<gene>
    <name evidence="10" type="ORF">IAD12_08755</name>
</gene>
<evidence type="ECO:0000256" key="6">
    <source>
        <dbReference type="ARBA" id="ARBA00023098"/>
    </source>
</evidence>
<keyword evidence="4" id="KW-0276">Fatty acid metabolism</keyword>
<evidence type="ECO:0000313" key="11">
    <source>
        <dbReference type="Proteomes" id="UP000824159"/>
    </source>
</evidence>
<feature type="domain" description="Acyl-ACP thioesterase-like C-terminal" evidence="9">
    <location>
        <begin position="155"/>
        <end position="203"/>
    </location>
</feature>
<evidence type="ECO:0000256" key="4">
    <source>
        <dbReference type="ARBA" id="ARBA00022832"/>
    </source>
</evidence>
<evidence type="ECO:0000259" key="8">
    <source>
        <dbReference type="Pfam" id="PF01643"/>
    </source>
</evidence>
<keyword evidence="2" id="KW-0444">Lipid biosynthesis</keyword>
<dbReference type="InterPro" id="IPR002864">
    <property type="entry name" value="Acyl-ACP_thioesterase_NHD"/>
</dbReference>
<sequence>MLEYGQKMSFGEKDFKGNGKIKSSALMYAFQEVASAHVDTLNLGFDDMIEAGHIWVMTKLRFKIYEDFSPQCQYDVRTYPKKKRGATFYRDYYVFDDNGVVMAAGMSQWCIINFKTRRIERTDIDIEGDCIDKVPFEDGIGKIKCDSLVCCGNHKVIGTDIDKNGHTNNCRYAYMADMVLDSSDYNDFTIHFSKETRMGDEILLFKGYSQDDRAFTATGKLEDGTLVFQAKAK</sequence>
<comment type="caution">
    <text evidence="10">The sequence shown here is derived from an EMBL/GenBank/DDBJ whole genome shotgun (WGS) entry which is preliminary data.</text>
</comment>
<keyword evidence="7" id="KW-0275">Fatty acid biosynthesis</keyword>
<keyword evidence="5" id="KW-0809">Transit peptide</keyword>
<reference evidence="10" key="2">
    <citation type="journal article" date="2021" name="PeerJ">
        <title>Extensive microbial diversity within the chicken gut microbiome revealed by metagenomics and culture.</title>
        <authorList>
            <person name="Gilroy R."/>
            <person name="Ravi A."/>
            <person name="Getino M."/>
            <person name="Pursley I."/>
            <person name="Horton D.L."/>
            <person name="Alikhan N.F."/>
            <person name="Baker D."/>
            <person name="Gharbi K."/>
            <person name="Hall N."/>
            <person name="Watson M."/>
            <person name="Adriaenssens E.M."/>
            <person name="Foster-Nyarko E."/>
            <person name="Jarju S."/>
            <person name="Secka A."/>
            <person name="Antonio M."/>
            <person name="Oren A."/>
            <person name="Chaudhuri R.R."/>
            <person name="La Ragione R."/>
            <person name="Hildebrand F."/>
            <person name="Pallen M.J."/>
        </authorList>
    </citation>
    <scope>NUCLEOTIDE SEQUENCE</scope>
    <source>
        <strain evidence="10">CHK176-22527</strain>
    </source>
</reference>
<name>A0A9D1KWA0_9FIRM</name>
<dbReference type="GO" id="GO:0016297">
    <property type="term" value="F:fatty acyl-[ACP] hydrolase activity"/>
    <property type="evidence" value="ECO:0007669"/>
    <property type="project" value="InterPro"/>
</dbReference>
<dbReference type="SUPFAM" id="SSF54637">
    <property type="entry name" value="Thioesterase/thiol ester dehydrase-isomerase"/>
    <property type="match status" value="2"/>
</dbReference>
<dbReference type="Pfam" id="PF01643">
    <property type="entry name" value="Acyl-ACP_TE"/>
    <property type="match status" value="1"/>
</dbReference>
<dbReference type="PANTHER" id="PTHR31727">
    <property type="entry name" value="OLEOYL-ACYL CARRIER PROTEIN THIOESTERASE 1, CHLOROPLASTIC"/>
    <property type="match status" value="1"/>
</dbReference>
<evidence type="ECO:0000256" key="2">
    <source>
        <dbReference type="ARBA" id="ARBA00022516"/>
    </source>
</evidence>
<evidence type="ECO:0000256" key="5">
    <source>
        <dbReference type="ARBA" id="ARBA00022946"/>
    </source>
</evidence>
<organism evidence="10 11">
    <name type="scientific">Candidatus Allocopromorpha excrementavium</name>
    <dbReference type="NCBI Taxonomy" id="2840741"/>
    <lineage>
        <taxon>Bacteria</taxon>
        <taxon>Bacillati</taxon>
        <taxon>Bacillota</taxon>
        <taxon>Clostridia</taxon>
        <taxon>Eubacteriales</taxon>
        <taxon>Eubacteriaceae</taxon>
        <taxon>Eubacteriaceae incertae sedis</taxon>
        <taxon>Candidatus Allocopromorpha</taxon>
    </lineage>
</organism>
<dbReference type="InterPro" id="IPR049427">
    <property type="entry name" value="Acyl-ACP_TE_C"/>
</dbReference>
<dbReference type="InterPro" id="IPR029069">
    <property type="entry name" value="HotDog_dom_sf"/>
</dbReference>
<dbReference type="EMBL" id="DVLX01000102">
    <property type="protein sequence ID" value="HIU00310.1"/>
    <property type="molecule type" value="Genomic_DNA"/>
</dbReference>